<evidence type="ECO:0000256" key="11">
    <source>
        <dbReference type="SAM" id="Phobius"/>
    </source>
</evidence>
<dbReference type="Proteomes" id="UP001161294">
    <property type="component" value="Unassembled WGS sequence"/>
</dbReference>
<reference evidence="13" key="1">
    <citation type="submission" date="2022-09" db="EMBL/GenBank/DDBJ databases">
        <title>Intensive care unit water sources are persistently colonized with multi-drug resistant bacteria and are the site of extensive horizontal gene transfer of antibiotic resistance genes.</title>
        <authorList>
            <person name="Diorio-Toth L."/>
        </authorList>
    </citation>
    <scope>NUCLEOTIDE SEQUENCE</scope>
    <source>
        <strain evidence="13">GD03686</strain>
    </source>
</reference>
<evidence type="ECO:0000313" key="13">
    <source>
        <dbReference type="EMBL" id="MDH2004242.1"/>
    </source>
</evidence>
<dbReference type="RefSeq" id="WP_260675005.1">
    <property type="nucleotide sequence ID" value="NZ_CP096918.1"/>
</dbReference>
<accession>A0AA43AVF3</accession>
<evidence type="ECO:0000256" key="9">
    <source>
        <dbReference type="ARBA" id="ARBA00025772"/>
    </source>
</evidence>
<evidence type="ECO:0000313" key="14">
    <source>
        <dbReference type="Proteomes" id="UP001161294"/>
    </source>
</evidence>
<dbReference type="InterPro" id="IPR012902">
    <property type="entry name" value="N_methyl_site"/>
</dbReference>
<gene>
    <name evidence="13" type="ORF">N5J23_01525</name>
</gene>
<evidence type="ECO:0000256" key="7">
    <source>
        <dbReference type="ARBA" id="ARBA00022989"/>
    </source>
</evidence>
<evidence type="ECO:0000256" key="1">
    <source>
        <dbReference type="ARBA" id="ARBA00004377"/>
    </source>
</evidence>
<sequence length="193" mass="20929">MPTASHLHVLPLRRCHWRGLTLIELLITISILAVLLGLAAPSFTPLLERWRVAQAVESLKSALMLARSEAIKHGGNVYLEKLPPTTSGCITDNTNQDWDCGWVVFLDANGNKRWNAGEEIQSYTTPPNITVTRSKSGVTISADRWGMMDGANLVGFTIAPHPQGISSPATKGLCMASGGRIRVVNQEDVPCSN</sequence>
<dbReference type="PROSITE" id="PS00409">
    <property type="entry name" value="PROKAR_NTER_METHYL"/>
    <property type="match status" value="1"/>
</dbReference>
<dbReference type="GO" id="GO:0005886">
    <property type="term" value="C:plasma membrane"/>
    <property type="evidence" value="ECO:0007669"/>
    <property type="project" value="UniProtKB-SubCell"/>
</dbReference>
<keyword evidence="7 11" id="KW-1133">Transmembrane helix</keyword>
<comment type="similarity">
    <text evidence="9">Belongs to the GSP H family.</text>
</comment>
<proteinExistence type="inferred from homology"/>
<evidence type="ECO:0000256" key="10">
    <source>
        <dbReference type="ARBA" id="ARBA00030775"/>
    </source>
</evidence>
<keyword evidence="3" id="KW-1003">Cell membrane</keyword>
<dbReference type="AlphaFoldDB" id="A0AA43AVF3"/>
<dbReference type="GO" id="GO:0015628">
    <property type="term" value="P:protein secretion by the type II secretion system"/>
    <property type="evidence" value="ECO:0007669"/>
    <property type="project" value="InterPro"/>
</dbReference>
<evidence type="ECO:0000256" key="6">
    <source>
        <dbReference type="ARBA" id="ARBA00022692"/>
    </source>
</evidence>
<evidence type="ECO:0000256" key="4">
    <source>
        <dbReference type="ARBA" id="ARBA00022481"/>
    </source>
</evidence>
<dbReference type="InterPro" id="IPR022346">
    <property type="entry name" value="T2SS_GspH"/>
</dbReference>
<dbReference type="SUPFAM" id="SSF54523">
    <property type="entry name" value="Pili subunits"/>
    <property type="match status" value="1"/>
</dbReference>
<name>A0AA43AVF3_9BURK</name>
<feature type="transmembrane region" description="Helical" evidence="11">
    <location>
        <begin position="20"/>
        <end position="41"/>
    </location>
</feature>
<dbReference type="InterPro" id="IPR045584">
    <property type="entry name" value="Pilin-like"/>
</dbReference>
<evidence type="ECO:0000256" key="5">
    <source>
        <dbReference type="ARBA" id="ARBA00022519"/>
    </source>
</evidence>
<keyword evidence="6 11" id="KW-0812">Transmembrane</keyword>
<feature type="domain" description="General secretion pathway GspH" evidence="12">
    <location>
        <begin position="55"/>
        <end position="157"/>
    </location>
</feature>
<keyword evidence="5" id="KW-0997">Cell inner membrane</keyword>
<comment type="subcellular location">
    <subcellularLocation>
        <location evidence="1">Cell inner membrane</location>
        <topology evidence="1">Single-pass membrane protein</topology>
    </subcellularLocation>
</comment>
<dbReference type="Pfam" id="PF07963">
    <property type="entry name" value="N_methyl"/>
    <property type="match status" value="1"/>
</dbReference>
<protein>
    <recommendedName>
        <fullName evidence="2">Type II secretion system protein H</fullName>
    </recommendedName>
    <alternativeName>
        <fullName evidence="10">General secretion pathway protein H</fullName>
    </alternativeName>
</protein>
<dbReference type="NCBIfam" id="TIGR02532">
    <property type="entry name" value="IV_pilin_GFxxxE"/>
    <property type="match status" value="1"/>
</dbReference>
<dbReference type="GO" id="GO:0015627">
    <property type="term" value="C:type II protein secretion system complex"/>
    <property type="evidence" value="ECO:0007669"/>
    <property type="project" value="InterPro"/>
</dbReference>
<dbReference type="Pfam" id="PF12019">
    <property type="entry name" value="GspH"/>
    <property type="match status" value="1"/>
</dbReference>
<keyword evidence="4" id="KW-0488">Methylation</keyword>
<evidence type="ECO:0000256" key="3">
    <source>
        <dbReference type="ARBA" id="ARBA00022475"/>
    </source>
</evidence>
<organism evidence="13 14">
    <name type="scientific">Comamonas aquatica</name>
    <dbReference type="NCBI Taxonomy" id="225991"/>
    <lineage>
        <taxon>Bacteria</taxon>
        <taxon>Pseudomonadati</taxon>
        <taxon>Pseudomonadota</taxon>
        <taxon>Betaproteobacteria</taxon>
        <taxon>Burkholderiales</taxon>
        <taxon>Comamonadaceae</taxon>
        <taxon>Comamonas</taxon>
    </lineage>
</organism>
<dbReference type="Gene3D" id="3.55.40.10">
    <property type="entry name" value="minor pseudopilin epsh domain"/>
    <property type="match status" value="1"/>
</dbReference>
<keyword evidence="8 11" id="KW-0472">Membrane</keyword>
<dbReference type="EMBL" id="JAOCJW010000002">
    <property type="protein sequence ID" value="MDH2004242.1"/>
    <property type="molecule type" value="Genomic_DNA"/>
</dbReference>
<evidence type="ECO:0000256" key="2">
    <source>
        <dbReference type="ARBA" id="ARBA00021549"/>
    </source>
</evidence>
<evidence type="ECO:0000259" key="12">
    <source>
        <dbReference type="Pfam" id="PF12019"/>
    </source>
</evidence>
<comment type="caution">
    <text evidence="13">The sequence shown here is derived from an EMBL/GenBank/DDBJ whole genome shotgun (WGS) entry which is preliminary data.</text>
</comment>
<evidence type="ECO:0000256" key="8">
    <source>
        <dbReference type="ARBA" id="ARBA00023136"/>
    </source>
</evidence>